<reference evidence="5" key="1">
    <citation type="journal article" date="2014" name="J. Insect Physiol.">
        <title>Gene expression and molecular phylogenetic analyses of beta-glucosidase in the termite Reticulitermes speratus (Isoptera: Rhinotermitidae).</title>
        <authorList>
            <person name="Shimada K."/>
            <person name="Maekawa K."/>
        </authorList>
    </citation>
    <scope>NUCLEOTIDE SEQUENCE</scope>
    <source>
        <tissue evidence="5">Salivary glands</tissue>
    </source>
</reference>
<feature type="non-terminal residue" evidence="5">
    <location>
        <position position="1"/>
    </location>
</feature>
<dbReference type="PRINTS" id="PR00131">
    <property type="entry name" value="GLHYDRLASE1"/>
</dbReference>
<dbReference type="GO" id="GO:0005975">
    <property type="term" value="P:carbohydrate metabolic process"/>
    <property type="evidence" value="ECO:0007669"/>
    <property type="project" value="InterPro"/>
</dbReference>
<organism evidence="5">
    <name type="scientific">Salganea esakii</name>
    <dbReference type="NCBI Taxonomy" id="66615"/>
    <lineage>
        <taxon>Eukaryota</taxon>
        <taxon>Metazoa</taxon>
        <taxon>Ecdysozoa</taxon>
        <taxon>Arthropoda</taxon>
        <taxon>Hexapoda</taxon>
        <taxon>Insecta</taxon>
        <taxon>Pterygota</taxon>
        <taxon>Neoptera</taxon>
        <taxon>Polyneoptera</taxon>
        <taxon>Dictyoptera</taxon>
        <taxon>Blattodea</taxon>
        <taxon>Blaberoidea</taxon>
        <taxon>Blaberidae</taxon>
        <taxon>Panesthiinae</taxon>
        <taxon>Salganea</taxon>
    </lineage>
</organism>
<dbReference type="SUPFAM" id="SSF51445">
    <property type="entry name" value="(Trans)glycosidases"/>
    <property type="match status" value="1"/>
</dbReference>
<keyword evidence="2 5" id="KW-0378">Hydrolase</keyword>
<dbReference type="EC" id="3.2.1.21" evidence="5"/>
<dbReference type="InterPro" id="IPR017853">
    <property type="entry name" value="GH"/>
</dbReference>
<comment type="similarity">
    <text evidence="1 4">Belongs to the glycosyl hydrolase 1 family.</text>
</comment>
<name>A0A060P1N1_9NEOP</name>
<keyword evidence="3 5" id="KW-0326">Glycosidase</keyword>
<protein>
    <submittedName>
        <fullName evidence="5">Beta-glucosidase</fullName>
        <ecNumber evidence="5">3.2.1.21</ecNumber>
    </submittedName>
</protein>
<feature type="non-terminal residue" evidence="5">
    <location>
        <position position="302"/>
    </location>
</feature>
<evidence type="ECO:0000256" key="3">
    <source>
        <dbReference type="ARBA" id="ARBA00023295"/>
    </source>
</evidence>
<gene>
    <name evidence="5" type="primary">SeBGII</name>
</gene>
<dbReference type="EMBL" id="AB915871">
    <property type="protein sequence ID" value="BAO85049.1"/>
    <property type="molecule type" value="mRNA"/>
</dbReference>
<dbReference type="InterPro" id="IPR001360">
    <property type="entry name" value="Glyco_hydro_1"/>
</dbReference>
<evidence type="ECO:0000256" key="1">
    <source>
        <dbReference type="ARBA" id="ARBA00010838"/>
    </source>
</evidence>
<dbReference type="GO" id="GO:0008422">
    <property type="term" value="F:beta-glucosidase activity"/>
    <property type="evidence" value="ECO:0007669"/>
    <property type="project" value="UniProtKB-EC"/>
</dbReference>
<evidence type="ECO:0000313" key="5">
    <source>
        <dbReference type="EMBL" id="BAO85049.1"/>
    </source>
</evidence>
<dbReference type="Pfam" id="PF00232">
    <property type="entry name" value="Glyco_hydro_1"/>
    <property type="match status" value="1"/>
</dbReference>
<evidence type="ECO:0000256" key="4">
    <source>
        <dbReference type="RuleBase" id="RU003690"/>
    </source>
</evidence>
<evidence type="ECO:0000256" key="2">
    <source>
        <dbReference type="ARBA" id="ARBA00022801"/>
    </source>
</evidence>
<proteinExistence type="evidence at transcript level"/>
<accession>A0A060P1N1</accession>
<dbReference type="PANTHER" id="PTHR10353:SF36">
    <property type="entry name" value="LP05116P"/>
    <property type="match status" value="1"/>
</dbReference>
<dbReference type="Gene3D" id="3.20.20.80">
    <property type="entry name" value="Glycosidases"/>
    <property type="match status" value="1"/>
</dbReference>
<dbReference type="PANTHER" id="PTHR10353">
    <property type="entry name" value="GLYCOSYL HYDROLASE"/>
    <property type="match status" value="1"/>
</dbReference>
<dbReference type="AlphaFoldDB" id="A0A060P1N1"/>
<sequence length="302" mass="34919">HWDLPQSLQDLGGWTNRVMAEYFEDYAKVLFTNFGDRVKKWITINEPTSIVFGYSLPLSMAPNVLTPGHGQYLAMHTILLSHARAYRLYDREFRETQQGKIAIAPSLTWITPLTNTEEDNDAAERALQFSIGWILHPIYNRDGDYPPLIKEWVEKKSVKEAYYRSRLPSFTQEEIQMLKGSVDFLGINHFTTFQASNTFEGKKMPYLKDADVELSQLPAWPCGAATWNKMVPWGLRKLLNWIAREYANPLVLITENGYSDNGQLEDVDRIRFINSYLNEMMKAIYEDGCNVFGYTAWSLMDN</sequence>